<keyword evidence="7" id="KW-0915">Sodium</keyword>
<gene>
    <name evidence="14" type="ORF">EVAR_81342_1</name>
</gene>
<evidence type="ECO:0000256" key="5">
    <source>
        <dbReference type="ARBA" id="ARBA00022692"/>
    </source>
</evidence>
<keyword evidence="15" id="KW-1185">Reference proteome</keyword>
<comment type="similarity">
    <text evidence="2 12">Belongs to the amiloride-sensitive sodium channel (TC 1.A.6) family.</text>
</comment>
<name>A0A4C1XD11_EUMVA</name>
<evidence type="ECO:0000256" key="13">
    <source>
        <dbReference type="SAM" id="MobiDB-lite"/>
    </source>
</evidence>
<dbReference type="PANTHER" id="PTHR11690">
    <property type="entry name" value="AMILORIDE-SENSITIVE SODIUM CHANNEL-RELATED"/>
    <property type="match status" value="1"/>
</dbReference>
<evidence type="ECO:0000313" key="15">
    <source>
        <dbReference type="Proteomes" id="UP000299102"/>
    </source>
</evidence>
<keyword evidence="6" id="KW-1133">Transmembrane helix</keyword>
<dbReference type="AlphaFoldDB" id="A0A4C1XD11"/>
<dbReference type="GO" id="GO:0005886">
    <property type="term" value="C:plasma membrane"/>
    <property type="evidence" value="ECO:0007669"/>
    <property type="project" value="TreeGrafter"/>
</dbReference>
<evidence type="ECO:0000313" key="14">
    <source>
        <dbReference type="EMBL" id="GBP60197.1"/>
    </source>
</evidence>
<dbReference type="EMBL" id="BGZK01000781">
    <property type="protein sequence ID" value="GBP60197.1"/>
    <property type="molecule type" value="Genomic_DNA"/>
</dbReference>
<sequence>MENRIEDGARDRIESETGTKLRTGLRSKRSTGSKVAGIGIENDTGIEIDICRYNRRKIIYVHADAAAGINYYYTGKSPARKCRTTSSGTWNHNNPVYNKTNIELGVYDSDFYTHIVRPDEMIQSTTASVTHNRFTLLSLEVTTWSTRVSDELRSFPRSIRRCRLLNEPISERYPVYSYNSCLMECRINMILQLCGCVPHFYKPLSHERICPIKNLSCVAKHRKEIASLSVSKQTLAKRPSLKGLPRSYKDCACLNLCEVIKYRKDHETLTTESLVTRLRIGISAFPKVRVTKEIIFGFYDVLYYNRERSRRGRAPRDKLEFCGALGICDVLFL</sequence>
<accession>A0A4C1XD11</accession>
<dbReference type="Gene3D" id="1.10.287.820">
    <property type="entry name" value="Acid-sensing ion channel domain"/>
    <property type="match status" value="1"/>
</dbReference>
<proteinExistence type="inferred from homology"/>
<dbReference type="Pfam" id="PF00858">
    <property type="entry name" value="ASC"/>
    <property type="match status" value="1"/>
</dbReference>
<dbReference type="GO" id="GO:0015280">
    <property type="term" value="F:ligand-gated sodium channel activity"/>
    <property type="evidence" value="ECO:0007669"/>
    <property type="project" value="TreeGrafter"/>
</dbReference>
<feature type="compositionally biased region" description="Basic and acidic residues" evidence="13">
    <location>
        <begin position="1"/>
        <end position="19"/>
    </location>
</feature>
<keyword evidence="11 12" id="KW-0407">Ion channel</keyword>
<dbReference type="OrthoDB" id="7386590at2759"/>
<evidence type="ECO:0000256" key="11">
    <source>
        <dbReference type="ARBA" id="ARBA00023303"/>
    </source>
</evidence>
<keyword evidence="3 12" id="KW-0813">Transport</keyword>
<reference evidence="14 15" key="1">
    <citation type="journal article" date="2019" name="Commun. Biol.">
        <title>The bagworm genome reveals a unique fibroin gene that provides high tensile strength.</title>
        <authorList>
            <person name="Kono N."/>
            <person name="Nakamura H."/>
            <person name="Ohtoshi R."/>
            <person name="Tomita M."/>
            <person name="Numata K."/>
            <person name="Arakawa K."/>
        </authorList>
    </citation>
    <scope>NUCLEOTIDE SEQUENCE [LARGE SCALE GENOMIC DNA]</scope>
</reference>
<keyword evidence="9" id="KW-0472">Membrane</keyword>
<protein>
    <recommendedName>
        <fullName evidence="16">Sodium channel protein Nach</fullName>
    </recommendedName>
</protein>
<evidence type="ECO:0000256" key="3">
    <source>
        <dbReference type="ARBA" id="ARBA00022448"/>
    </source>
</evidence>
<feature type="region of interest" description="Disordered" evidence="13">
    <location>
        <begin position="1"/>
        <end position="28"/>
    </location>
</feature>
<evidence type="ECO:0000256" key="6">
    <source>
        <dbReference type="ARBA" id="ARBA00022989"/>
    </source>
</evidence>
<dbReference type="InterPro" id="IPR001873">
    <property type="entry name" value="ENaC"/>
</dbReference>
<keyword evidence="8 12" id="KW-0406">Ion transport</keyword>
<evidence type="ECO:0000256" key="1">
    <source>
        <dbReference type="ARBA" id="ARBA00004141"/>
    </source>
</evidence>
<evidence type="ECO:0000256" key="12">
    <source>
        <dbReference type="RuleBase" id="RU000679"/>
    </source>
</evidence>
<evidence type="ECO:0000256" key="2">
    <source>
        <dbReference type="ARBA" id="ARBA00007193"/>
    </source>
</evidence>
<dbReference type="PANTHER" id="PTHR11690:SF240">
    <property type="entry name" value="PICKPOCKET 25-RELATED"/>
    <property type="match status" value="1"/>
</dbReference>
<evidence type="ECO:0000256" key="10">
    <source>
        <dbReference type="ARBA" id="ARBA00023201"/>
    </source>
</evidence>
<evidence type="ECO:0008006" key="16">
    <source>
        <dbReference type="Google" id="ProtNLM"/>
    </source>
</evidence>
<evidence type="ECO:0000256" key="8">
    <source>
        <dbReference type="ARBA" id="ARBA00023065"/>
    </source>
</evidence>
<keyword evidence="10 12" id="KW-0739">Sodium transport</keyword>
<evidence type="ECO:0000256" key="4">
    <source>
        <dbReference type="ARBA" id="ARBA00022461"/>
    </source>
</evidence>
<keyword evidence="5 12" id="KW-0812">Transmembrane</keyword>
<organism evidence="14 15">
    <name type="scientific">Eumeta variegata</name>
    <name type="common">Bagworm moth</name>
    <name type="synonym">Eumeta japonica</name>
    <dbReference type="NCBI Taxonomy" id="151549"/>
    <lineage>
        <taxon>Eukaryota</taxon>
        <taxon>Metazoa</taxon>
        <taxon>Ecdysozoa</taxon>
        <taxon>Arthropoda</taxon>
        <taxon>Hexapoda</taxon>
        <taxon>Insecta</taxon>
        <taxon>Pterygota</taxon>
        <taxon>Neoptera</taxon>
        <taxon>Endopterygota</taxon>
        <taxon>Lepidoptera</taxon>
        <taxon>Glossata</taxon>
        <taxon>Ditrysia</taxon>
        <taxon>Tineoidea</taxon>
        <taxon>Psychidae</taxon>
        <taxon>Oiketicinae</taxon>
        <taxon>Eumeta</taxon>
    </lineage>
</organism>
<keyword evidence="4 12" id="KW-0894">Sodium channel</keyword>
<evidence type="ECO:0000256" key="9">
    <source>
        <dbReference type="ARBA" id="ARBA00023136"/>
    </source>
</evidence>
<comment type="caution">
    <text evidence="14">The sequence shown here is derived from an EMBL/GenBank/DDBJ whole genome shotgun (WGS) entry which is preliminary data.</text>
</comment>
<evidence type="ECO:0000256" key="7">
    <source>
        <dbReference type="ARBA" id="ARBA00023053"/>
    </source>
</evidence>
<dbReference type="Proteomes" id="UP000299102">
    <property type="component" value="Unassembled WGS sequence"/>
</dbReference>
<comment type="subcellular location">
    <subcellularLocation>
        <location evidence="1">Membrane</location>
        <topology evidence="1">Multi-pass membrane protein</topology>
    </subcellularLocation>
</comment>